<dbReference type="OrthoDB" id="10473255at2759"/>
<feature type="compositionally biased region" description="Polar residues" evidence="1">
    <location>
        <begin position="53"/>
        <end position="69"/>
    </location>
</feature>
<reference evidence="2" key="1">
    <citation type="submission" date="2022-10" db="EMBL/GenBank/DDBJ databases">
        <title>Tapping the CABI collections for fungal endophytes: first genome assemblies for Collariella, Neodidymelliopsis, Ascochyta clinopodiicola, Didymella pomorum, Didymosphaeria variabile, Neocosmospora piperis and Neocucurbitaria cava.</title>
        <authorList>
            <person name="Hill R."/>
        </authorList>
    </citation>
    <scope>NUCLEOTIDE SEQUENCE</scope>
    <source>
        <strain evidence="2">IMI 355082</strain>
    </source>
</reference>
<accession>A0A9W8YYV8</accession>
<evidence type="ECO:0000313" key="2">
    <source>
        <dbReference type="EMBL" id="KAJ4393352.1"/>
    </source>
</evidence>
<feature type="compositionally biased region" description="Polar residues" evidence="1">
    <location>
        <begin position="24"/>
        <end position="38"/>
    </location>
</feature>
<name>A0A9W8YYV8_9PEZI</name>
<comment type="caution">
    <text evidence="2">The sequence shown here is derived from an EMBL/GenBank/DDBJ whole genome shotgun (WGS) entry which is preliminary data.</text>
</comment>
<dbReference type="AlphaFoldDB" id="A0A9W8YYV8"/>
<gene>
    <name evidence="2" type="ORF">N0V93_002560</name>
</gene>
<dbReference type="Proteomes" id="UP001140453">
    <property type="component" value="Unassembled WGS sequence"/>
</dbReference>
<organism evidence="2 3">
    <name type="scientific">Gnomoniopsis smithogilvyi</name>
    <dbReference type="NCBI Taxonomy" id="1191159"/>
    <lineage>
        <taxon>Eukaryota</taxon>
        <taxon>Fungi</taxon>
        <taxon>Dikarya</taxon>
        <taxon>Ascomycota</taxon>
        <taxon>Pezizomycotina</taxon>
        <taxon>Sordariomycetes</taxon>
        <taxon>Sordariomycetidae</taxon>
        <taxon>Diaporthales</taxon>
        <taxon>Gnomoniaceae</taxon>
        <taxon>Gnomoniopsis</taxon>
    </lineage>
</organism>
<dbReference type="EMBL" id="JAPEVB010000002">
    <property type="protein sequence ID" value="KAJ4393352.1"/>
    <property type="molecule type" value="Genomic_DNA"/>
</dbReference>
<sequence>MAPYQKPTVEEVEDEQRKYKENMANGQINELGNSNHSTAMDARRLRKRKCPWETSQRMGKATTTPKSHR</sequence>
<proteinExistence type="predicted"/>
<evidence type="ECO:0000256" key="1">
    <source>
        <dbReference type="SAM" id="MobiDB-lite"/>
    </source>
</evidence>
<feature type="region of interest" description="Disordered" evidence="1">
    <location>
        <begin position="21"/>
        <end position="69"/>
    </location>
</feature>
<evidence type="ECO:0000313" key="3">
    <source>
        <dbReference type="Proteomes" id="UP001140453"/>
    </source>
</evidence>
<protein>
    <submittedName>
        <fullName evidence="2">Uncharacterized protein</fullName>
    </submittedName>
</protein>
<keyword evidence="3" id="KW-1185">Reference proteome</keyword>